<protein>
    <submittedName>
        <fullName evidence="8">MFS transporter</fullName>
    </submittedName>
</protein>
<dbReference type="AlphaFoldDB" id="A0A8J3BT97"/>
<comment type="subcellular location">
    <subcellularLocation>
        <location evidence="1">Cell membrane</location>
        <topology evidence="1">Multi-pass membrane protein</topology>
    </subcellularLocation>
</comment>
<dbReference type="GO" id="GO:0005886">
    <property type="term" value="C:plasma membrane"/>
    <property type="evidence" value="ECO:0007669"/>
    <property type="project" value="UniProtKB-SubCell"/>
</dbReference>
<dbReference type="Pfam" id="PF07690">
    <property type="entry name" value="MFS_1"/>
    <property type="match status" value="1"/>
</dbReference>
<evidence type="ECO:0000256" key="1">
    <source>
        <dbReference type="ARBA" id="ARBA00004651"/>
    </source>
</evidence>
<dbReference type="PRINTS" id="PR01035">
    <property type="entry name" value="TCRTETA"/>
</dbReference>
<dbReference type="InterPro" id="IPR036259">
    <property type="entry name" value="MFS_trans_sf"/>
</dbReference>
<feature type="transmembrane region" description="Helical" evidence="6">
    <location>
        <begin position="113"/>
        <end position="135"/>
    </location>
</feature>
<feature type="transmembrane region" description="Helical" evidence="6">
    <location>
        <begin position="310"/>
        <end position="332"/>
    </location>
</feature>
<evidence type="ECO:0000313" key="9">
    <source>
        <dbReference type="Proteomes" id="UP000662200"/>
    </source>
</evidence>
<dbReference type="PROSITE" id="PS50850">
    <property type="entry name" value="MFS"/>
    <property type="match status" value="1"/>
</dbReference>
<evidence type="ECO:0000313" key="8">
    <source>
        <dbReference type="EMBL" id="GGK38658.1"/>
    </source>
</evidence>
<dbReference type="InterPro" id="IPR020846">
    <property type="entry name" value="MFS_dom"/>
</dbReference>
<organism evidence="8 9">
    <name type="scientific">Pilimelia terevasa</name>
    <dbReference type="NCBI Taxonomy" id="53372"/>
    <lineage>
        <taxon>Bacteria</taxon>
        <taxon>Bacillati</taxon>
        <taxon>Actinomycetota</taxon>
        <taxon>Actinomycetes</taxon>
        <taxon>Micromonosporales</taxon>
        <taxon>Micromonosporaceae</taxon>
        <taxon>Pilimelia</taxon>
    </lineage>
</organism>
<dbReference type="GO" id="GO:0022857">
    <property type="term" value="F:transmembrane transporter activity"/>
    <property type="evidence" value="ECO:0007669"/>
    <property type="project" value="InterPro"/>
</dbReference>
<dbReference type="SUPFAM" id="SSF103473">
    <property type="entry name" value="MFS general substrate transporter"/>
    <property type="match status" value="1"/>
</dbReference>
<keyword evidence="9" id="KW-1185">Reference proteome</keyword>
<feature type="transmembrane region" description="Helical" evidence="6">
    <location>
        <begin position="147"/>
        <end position="170"/>
    </location>
</feature>
<feature type="transmembrane region" description="Helical" evidence="6">
    <location>
        <begin position="176"/>
        <end position="194"/>
    </location>
</feature>
<dbReference type="Gene3D" id="1.20.1250.20">
    <property type="entry name" value="MFS general substrate transporter like domains"/>
    <property type="match status" value="1"/>
</dbReference>
<keyword evidence="5 6" id="KW-0472">Membrane</keyword>
<evidence type="ECO:0000256" key="4">
    <source>
        <dbReference type="ARBA" id="ARBA00022989"/>
    </source>
</evidence>
<feature type="transmembrane region" description="Helical" evidence="6">
    <location>
        <begin position="344"/>
        <end position="372"/>
    </location>
</feature>
<feature type="transmembrane region" description="Helical" evidence="6">
    <location>
        <begin position="237"/>
        <end position="255"/>
    </location>
</feature>
<keyword evidence="3 6" id="KW-0812">Transmembrane</keyword>
<name>A0A8J3BT97_9ACTN</name>
<evidence type="ECO:0000256" key="5">
    <source>
        <dbReference type="ARBA" id="ARBA00023136"/>
    </source>
</evidence>
<feature type="transmembrane region" description="Helical" evidence="6">
    <location>
        <begin position="57"/>
        <end position="77"/>
    </location>
</feature>
<proteinExistence type="predicted"/>
<evidence type="ECO:0000256" key="2">
    <source>
        <dbReference type="ARBA" id="ARBA00022475"/>
    </source>
</evidence>
<dbReference type="EMBL" id="BMQC01000014">
    <property type="protein sequence ID" value="GGK38658.1"/>
    <property type="molecule type" value="Genomic_DNA"/>
</dbReference>
<feature type="transmembrane region" description="Helical" evidence="6">
    <location>
        <begin position="21"/>
        <end position="45"/>
    </location>
</feature>
<comment type="caution">
    <text evidence="8">The sequence shown here is derived from an EMBL/GenBank/DDBJ whole genome shotgun (WGS) entry which is preliminary data.</text>
</comment>
<dbReference type="InterPro" id="IPR001958">
    <property type="entry name" value="Tet-R_TetA/multi-R_MdtG-like"/>
</dbReference>
<dbReference type="InterPro" id="IPR011701">
    <property type="entry name" value="MFS"/>
</dbReference>
<evidence type="ECO:0000259" key="7">
    <source>
        <dbReference type="PROSITE" id="PS50850"/>
    </source>
</evidence>
<accession>A0A8J3BT97</accession>
<keyword evidence="2" id="KW-1003">Cell membrane</keyword>
<sequence length="476" mass="48270">MLAAAAAVGHHRAMGGTWRRAYSVAVLVTLAALDNVVIGLLPPLYTPWSAALGVGEAALGVTTAATYLVTAASAVGWGYLGDAWRRRPLLLVGTVGWTLGALGTAAAPSFGAFVAAQLLTALGLGAVSVVGFSVVSDLVSPRRRGLVLALWGLSQGAGLLAGTLLGGLLGARQPRLPFLVLAVVGVVAAAAYLGTREVPRGGAEPELAPLFRDGAGYPYRLRRGDLGVLWARRTNRWLILQGLTAQAALGSFVWLPRLLQSRAQEQGIDTPTAIMVGSVLAALLQLGGVLSVCGGWLGDRVARRRPGGRALVAGVAVLAAVPLYVVLFLLPLRVPVPAGADAGAVLRAVLGGVLTSPTVAAAVLLGLCAAGLTAANSPNWFALIAEVNPPEHRGTVFGLGNLVNGAGRAGGTALAAGVFRAVAAAVPPPASYAVGLAACQLMFVPTGLMFLRAARSSPADIAATAELLRERAAAAR</sequence>
<dbReference type="CDD" id="cd06174">
    <property type="entry name" value="MFS"/>
    <property type="match status" value="1"/>
</dbReference>
<feature type="transmembrane region" description="Helical" evidence="6">
    <location>
        <begin position="275"/>
        <end position="298"/>
    </location>
</feature>
<reference evidence="8" key="2">
    <citation type="submission" date="2020-09" db="EMBL/GenBank/DDBJ databases">
        <authorList>
            <person name="Sun Q."/>
            <person name="Ohkuma M."/>
        </authorList>
    </citation>
    <scope>NUCLEOTIDE SEQUENCE</scope>
    <source>
        <strain evidence="8">JCM 3091</strain>
    </source>
</reference>
<keyword evidence="4 6" id="KW-1133">Transmembrane helix</keyword>
<dbReference type="Proteomes" id="UP000662200">
    <property type="component" value="Unassembled WGS sequence"/>
</dbReference>
<evidence type="ECO:0000256" key="3">
    <source>
        <dbReference type="ARBA" id="ARBA00022692"/>
    </source>
</evidence>
<feature type="transmembrane region" description="Helical" evidence="6">
    <location>
        <begin position="89"/>
        <end position="107"/>
    </location>
</feature>
<dbReference type="InterPro" id="IPR050189">
    <property type="entry name" value="MFS_Efflux_Transporters"/>
</dbReference>
<evidence type="ECO:0000256" key="6">
    <source>
        <dbReference type="SAM" id="Phobius"/>
    </source>
</evidence>
<gene>
    <name evidence="8" type="ORF">GCM10010124_34300</name>
</gene>
<feature type="domain" description="Major facilitator superfamily (MFS) profile" evidence="7">
    <location>
        <begin position="20"/>
        <end position="457"/>
    </location>
</feature>
<reference evidence="8" key="1">
    <citation type="journal article" date="2014" name="Int. J. Syst. Evol. Microbiol.">
        <title>Complete genome sequence of Corynebacterium casei LMG S-19264T (=DSM 44701T), isolated from a smear-ripened cheese.</title>
        <authorList>
            <consortium name="US DOE Joint Genome Institute (JGI-PGF)"/>
            <person name="Walter F."/>
            <person name="Albersmeier A."/>
            <person name="Kalinowski J."/>
            <person name="Ruckert C."/>
        </authorList>
    </citation>
    <scope>NUCLEOTIDE SEQUENCE</scope>
    <source>
        <strain evidence="8">JCM 3091</strain>
    </source>
</reference>
<dbReference type="PANTHER" id="PTHR43124:SF3">
    <property type="entry name" value="CHLORAMPHENICOL EFFLUX PUMP RV0191"/>
    <property type="match status" value="1"/>
</dbReference>
<dbReference type="PANTHER" id="PTHR43124">
    <property type="entry name" value="PURINE EFFLUX PUMP PBUE"/>
    <property type="match status" value="1"/>
</dbReference>